<sequence>MILRVVKYLFLGVFLLLTLLLLIFVASSKMSMDSDFSHTNATKDLPIFSPSIGNGIVNISIGDMTFRTRIAGFDGDSSKKVVILLHGFPVTSAMWIDVIGPLEEAGYRVVAFDQRGYSPQARPETLDSYTISKLSKDLFAVADTIGAEEFHLIGHDWGAVVGWSAVLSNPSRINSWTALSLPHPGAFSAALLNDPDQQDRSSYVAFFQTPWLPETVFSFNNFSALKALLRGMSDEKMKEYIDVFSEPGALTSALNWYRALGDNSLSNLDNIESLEVNTSTLFLWGNQDPSVGRVAVDGMAEFMKGPYTNVELEAGHWLLVDKPERVISEILIHIDQ</sequence>
<protein>
    <recommendedName>
        <fullName evidence="2">AB hydrolase-1 domain-containing protein</fullName>
    </recommendedName>
</protein>
<dbReference type="SUPFAM" id="SSF53474">
    <property type="entry name" value="alpha/beta-Hydrolases"/>
    <property type="match status" value="1"/>
</dbReference>
<evidence type="ECO:0000259" key="2">
    <source>
        <dbReference type="Pfam" id="PF00561"/>
    </source>
</evidence>
<reference evidence="3" key="1">
    <citation type="submission" date="2018-05" db="EMBL/GenBank/DDBJ databases">
        <authorList>
            <person name="Lanie J.A."/>
            <person name="Ng W.-L."/>
            <person name="Kazmierczak K.M."/>
            <person name="Andrzejewski T.M."/>
            <person name="Davidsen T.M."/>
            <person name="Wayne K.J."/>
            <person name="Tettelin H."/>
            <person name="Glass J.I."/>
            <person name="Rusch D."/>
            <person name="Podicherti R."/>
            <person name="Tsui H.-C.T."/>
            <person name="Winkler M.E."/>
        </authorList>
    </citation>
    <scope>NUCLEOTIDE SEQUENCE</scope>
</reference>
<dbReference type="InterPro" id="IPR000073">
    <property type="entry name" value="AB_hydrolase_1"/>
</dbReference>
<dbReference type="EMBL" id="UINC01049680">
    <property type="protein sequence ID" value="SVB61750.1"/>
    <property type="molecule type" value="Genomic_DNA"/>
</dbReference>
<dbReference type="InterPro" id="IPR000639">
    <property type="entry name" value="Epox_hydrolase-like"/>
</dbReference>
<gene>
    <name evidence="3" type="ORF">METZ01_LOCUS214604</name>
</gene>
<dbReference type="PANTHER" id="PTHR43329">
    <property type="entry name" value="EPOXIDE HYDROLASE"/>
    <property type="match status" value="1"/>
</dbReference>
<keyword evidence="1" id="KW-0378">Hydrolase</keyword>
<dbReference type="Pfam" id="PF00561">
    <property type="entry name" value="Abhydrolase_1"/>
    <property type="match status" value="1"/>
</dbReference>
<dbReference type="InterPro" id="IPR029058">
    <property type="entry name" value="AB_hydrolase_fold"/>
</dbReference>
<dbReference type="AlphaFoldDB" id="A0A382FFK6"/>
<feature type="domain" description="AB hydrolase-1" evidence="2">
    <location>
        <begin position="81"/>
        <end position="323"/>
    </location>
</feature>
<dbReference type="Gene3D" id="3.40.50.1820">
    <property type="entry name" value="alpha/beta hydrolase"/>
    <property type="match status" value="1"/>
</dbReference>
<dbReference type="GO" id="GO:0016787">
    <property type="term" value="F:hydrolase activity"/>
    <property type="evidence" value="ECO:0007669"/>
    <property type="project" value="UniProtKB-KW"/>
</dbReference>
<proteinExistence type="predicted"/>
<evidence type="ECO:0000256" key="1">
    <source>
        <dbReference type="ARBA" id="ARBA00022801"/>
    </source>
</evidence>
<name>A0A382FFK6_9ZZZZ</name>
<dbReference type="PRINTS" id="PR00412">
    <property type="entry name" value="EPOXHYDRLASE"/>
</dbReference>
<organism evidence="3">
    <name type="scientific">marine metagenome</name>
    <dbReference type="NCBI Taxonomy" id="408172"/>
    <lineage>
        <taxon>unclassified sequences</taxon>
        <taxon>metagenomes</taxon>
        <taxon>ecological metagenomes</taxon>
    </lineage>
</organism>
<evidence type="ECO:0000313" key="3">
    <source>
        <dbReference type="EMBL" id="SVB61750.1"/>
    </source>
</evidence>
<accession>A0A382FFK6</accession>